<accession>A0A1C7P5U1</accession>
<feature type="transmembrane region" description="Helical" evidence="9">
    <location>
        <begin position="108"/>
        <end position="129"/>
    </location>
</feature>
<dbReference type="OrthoDB" id="8479094at2"/>
<feature type="transmembrane region" description="Helical" evidence="9">
    <location>
        <begin position="230"/>
        <end position="253"/>
    </location>
</feature>
<dbReference type="InterPro" id="IPR047817">
    <property type="entry name" value="ABC2_TM_bact-type"/>
</dbReference>
<name>A0A1C7P5U1_9HYPH</name>
<evidence type="ECO:0000256" key="6">
    <source>
        <dbReference type="ARBA" id="ARBA00022692"/>
    </source>
</evidence>
<dbReference type="EMBL" id="LGLV01000004">
    <property type="protein sequence ID" value="OBZ96652.1"/>
    <property type="molecule type" value="Genomic_DNA"/>
</dbReference>
<dbReference type="PRINTS" id="PR00164">
    <property type="entry name" value="ABC2TRNSPORT"/>
</dbReference>
<dbReference type="PANTHER" id="PTHR30413">
    <property type="entry name" value="INNER MEMBRANE TRANSPORT PERMEASE"/>
    <property type="match status" value="1"/>
</dbReference>
<gene>
    <name evidence="11" type="ORF">ADU59_02555</name>
</gene>
<feature type="transmembrane region" description="Helical" evidence="9">
    <location>
        <begin position="55"/>
        <end position="75"/>
    </location>
</feature>
<keyword evidence="5" id="KW-0997">Cell inner membrane</keyword>
<dbReference type="Proteomes" id="UP000093111">
    <property type="component" value="Unassembled WGS sequence"/>
</dbReference>
<feature type="transmembrane region" description="Helical" evidence="9">
    <location>
        <begin position="141"/>
        <end position="166"/>
    </location>
</feature>
<evidence type="ECO:0000256" key="9">
    <source>
        <dbReference type="RuleBase" id="RU361157"/>
    </source>
</evidence>
<comment type="caution">
    <text evidence="11">The sequence shown here is derived from an EMBL/GenBank/DDBJ whole genome shotgun (WGS) entry which is preliminary data.</text>
</comment>
<reference evidence="11 12" key="1">
    <citation type="journal article" date="2016" name="Syst. Appl. Microbiol.">
        <title>Pararhizobium polonicum sp. nov. isolated from tumors on stone fruit rootstocks.</title>
        <authorList>
            <person name="Pulawska J."/>
            <person name="Kuzmanovic N."/>
            <person name="Willems A."/>
            <person name="Pothier J.F."/>
        </authorList>
    </citation>
    <scope>NUCLEOTIDE SEQUENCE [LARGE SCALE GENOMIC DNA]</scope>
    <source>
        <strain evidence="11 12">F5.1</strain>
    </source>
</reference>
<dbReference type="AlphaFoldDB" id="A0A1C7P5U1"/>
<dbReference type="STRING" id="1612624.ADU59_02555"/>
<dbReference type="GO" id="GO:0043190">
    <property type="term" value="C:ATP-binding cassette (ABC) transporter complex"/>
    <property type="evidence" value="ECO:0007669"/>
    <property type="project" value="InterPro"/>
</dbReference>
<keyword evidence="12" id="KW-1185">Reference proteome</keyword>
<dbReference type="RefSeq" id="WP_068951373.1">
    <property type="nucleotide sequence ID" value="NZ_LGLV01000004.1"/>
</dbReference>
<evidence type="ECO:0000256" key="8">
    <source>
        <dbReference type="ARBA" id="ARBA00023136"/>
    </source>
</evidence>
<evidence type="ECO:0000256" key="1">
    <source>
        <dbReference type="ARBA" id="ARBA00004429"/>
    </source>
</evidence>
<evidence type="ECO:0000256" key="4">
    <source>
        <dbReference type="ARBA" id="ARBA00022475"/>
    </source>
</evidence>
<evidence type="ECO:0000256" key="2">
    <source>
        <dbReference type="ARBA" id="ARBA00007783"/>
    </source>
</evidence>
<keyword evidence="7 9" id="KW-1133">Transmembrane helix</keyword>
<evidence type="ECO:0000256" key="7">
    <source>
        <dbReference type="ARBA" id="ARBA00022989"/>
    </source>
</evidence>
<dbReference type="GO" id="GO:0015920">
    <property type="term" value="P:lipopolysaccharide transport"/>
    <property type="evidence" value="ECO:0007669"/>
    <property type="project" value="TreeGrafter"/>
</dbReference>
<evidence type="ECO:0000256" key="3">
    <source>
        <dbReference type="ARBA" id="ARBA00022448"/>
    </source>
</evidence>
<dbReference type="InterPro" id="IPR000412">
    <property type="entry name" value="ABC_2_transport"/>
</dbReference>
<dbReference type="PATRIC" id="fig|1612624.7.peg.528"/>
<sequence>MGHVVTHMRVVAALLIREMEARFGSKPGGYVWALLDPAAHVLVLSIVFQTIARAPALGVSFPLFFATGYIAFQFYQAMVSYLNGAIRANKSLLSYPNVAPIDTIVARYFLQLGTTAMVGIVVLGIIIAWMREPGQVSWPPILEAALAGSMMGLGIGLINTVMFVKYPLYEKVFSIVSKPMYLISGIFFLPDAIPHPYREIVLLNPLVHVVMLFRTGFYDEYRAINLDMSYAHTFAFLTLFFGMLLFSASSTLLRNE</sequence>
<feature type="domain" description="ABC transmembrane type-2" evidence="10">
    <location>
        <begin position="28"/>
        <end position="249"/>
    </location>
</feature>
<evidence type="ECO:0000259" key="10">
    <source>
        <dbReference type="PROSITE" id="PS51012"/>
    </source>
</evidence>
<keyword evidence="4 9" id="KW-1003">Cell membrane</keyword>
<keyword evidence="6 9" id="KW-0812">Transmembrane</keyword>
<comment type="subcellular location">
    <subcellularLocation>
        <location evidence="1 9">Cell inner membrane</location>
        <topology evidence="1 9">Multi-pass membrane protein</topology>
    </subcellularLocation>
</comment>
<dbReference type="InterPro" id="IPR013525">
    <property type="entry name" value="ABC2_TM"/>
</dbReference>
<keyword evidence="8 9" id="KW-0472">Membrane</keyword>
<protein>
    <recommendedName>
        <fullName evidence="9">Transport permease protein</fullName>
    </recommendedName>
</protein>
<organism evidence="11 12">
    <name type="scientific">Pararhizobium polonicum</name>
    <dbReference type="NCBI Taxonomy" id="1612624"/>
    <lineage>
        <taxon>Bacteria</taxon>
        <taxon>Pseudomonadati</taxon>
        <taxon>Pseudomonadota</taxon>
        <taxon>Alphaproteobacteria</taxon>
        <taxon>Hyphomicrobiales</taxon>
        <taxon>Rhizobiaceae</taxon>
        <taxon>Rhizobium/Agrobacterium group</taxon>
        <taxon>Pararhizobium</taxon>
    </lineage>
</organism>
<evidence type="ECO:0000313" key="12">
    <source>
        <dbReference type="Proteomes" id="UP000093111"/>
    </source>
</evidence>
<dbReference type="Pfam" id="PF01061">
    <property type="entry name" value="ABC2_membrane"/>
    <property type="match status" value="1"/>
</dbReference>
<dbReference type="PROSITE" id="PS51012">
    <property type="entry name" value="ABC_TM2"/>
    <property type="match status" value="1"/>
</dbReference>
<dbReference type="GO" id="GO:0140359">
    <property type="term" value="F:ABC-type transporter activity"/>
    <property type="evidence" value="ECO:0007669"/>
    <property type="project" value="InterPro"/>
</dbReference>
<keyword evidence="3 9" id="KW-0813">Transport</keyword>
<feature type="transmembrane region" description="Helical" evidence="9">
    <location>
        <begin position="29"/>
        <end position="48"/>
    </location>
</feature>
<feature type="transmembrane region" description="Helical" evidence="9">
    <location>
        <begin position="172"/>
        <end position="189"/>
    </location>
</feature>
<dbReference type="PANTHER" id="PTHR30413:SF8">
    <property type="entry name" value="TRANSPORT PERMEASE PROTEIN"/>
    <property type="match status" value="1"/>
</dbReference>
<evidence type="ECO:0000313" key="11">
    <source>
        <dbReference type="EMBL" id="OBZ96652.1"/>
    </source>
</evidence>
<evidence type="ECO:0000256" key="5">
    <source>
        <dbReference type="ARBA" id="ARBA00022519"/>
    </source>
</evidence>
<proteinExistence type="inferred from homology"/>
<comment type="similarity">
    <text evidence="2 9">Belongs to the ABC-2 integral membrane protein family.</text>
</comment>